<gene>
    <name evidence="1" type="ORF">DMA12_00965</name>
</gene>
<organism evidence="1 2">
    <name type="scientific">Amycolatopsis balhimycina DSM 5908</name>
    <dbReference type="NCBI Taxonomy" id="1081091"/>
    <lineage>
        <taxon>Bacteria</taxon>
        <taxon>Bacillati</taxon>
        <taxon>Actinomycetota</taxon>
        <taxon>Actinomycetes</taxon>
        <taxon>Pseudonocardiales</taxon>
        <taxon>Pseudonocardiaceae</taxon>
        <taxon>Amycolatopsis</taxon>
    </lineage>
</organism>
<dbReference type="OrthoDB" id="3624112at2"/>
<keyword evidence="2" id="KW-1185">Reference proteome</keyword>
<sequence>MRTLAAPHPAWPETVELDFGRIDADPGTALRVVAGLAGRAQRLRLPEPFAFGEFAHRDATMVRLLAAAAAAFVPVDWTLREPLPGPIPERALCHLPPPRDDGEPGRRWREAHDVGLCTYRYGPGFVLIHDTRPGGPINRVHVEAGWVDTFRTLAGTDRPPADGPAADLLDQLAAHQLALRLDDRYAVMLPYHADRRPPPGRVVPSVKPSL</sequence>
<accession>A0A428X670</accession>
<reference evidence="1 2" key="1">
    <citation type="submission" date="2018-05" db="EMBL/GenBank/DDBJ databases">
        <title>Evolution of GPA BGCs.</title>
        <authorList>
            <person name="Waglechner N."/>
            <person name="Wright G.D."/>
        </authorList>
    </citation>
    <scope>NUCLEOTIDE SEQUENCE [LARGE SCALE GENOMIC DNA]</scope>
    <source>
        <strain evidence="1 2">DSM 5908</strain>
    </source>
</reference>
<dbReference type="Pfam" id="PF19142">
    <property type="entry name" value="DUF5825"/>
    <property type="match status" value="1"/>
</dbReference>
<proteinExistence type="predicted"/>
<name>A0A428X670_AMYBA</name>
<dbReference type="AlphaFoldDB" id="A0A428X670"/>
<dbReference type="Proteomes" id="UP000286716">
    <property type="component" value="Unassembled WGS sequence"/>
</dbReference>
<dbReference type="EMBL" id="QHHU01000001">
    <property type="protein sequence ID" value="RSM50757.1"/>
    <property type="molecule type" value="Genomic_DNA"/>
</dbReference>
<protein>
    <submittedName>
        <fullName evidence="1">Uncharacterized protein</fullName>
    </submittedName>
</protein>
<dbReference type="RefSeq" id="WP_020646321.1">
    <property type="nucleotide sequence ID" value="NZ_QHHU01000001.1"/>
</dbReference>
<comment type="caution">
    <text evidence="1">The sequence shown here is derived from an EMBL/GenBank/DDBJ whole genome shotgun (WGS) entry which is preliminary data.</text>
</comment>
<dbReference type="InterPro" id="IPR043863">
    <property type="entry name" value="DUF5825"/>
</dbReference>
<evidence type="ECO:0000313" key="1">
    <source>
        <dbReference type="EMBL" id="RSM50757.1"/>
    </source>
</evidence>
<evidence type="ECO:0000313" key="2">
    <source>
        <dbReference type="Proteomes" id="UP000286716"/>
    </source>
</evidence>